<reference evidence="2" key="1">
    <citation type="journal article" date="2014" name="Front. Microbiol.">
        <title>High frequency of phylogenetically diverse reductive dehalogenase-homologous genes in deep subseafloor sedimentary metagenomes.</title>
        <authorList>
            <person name="Kawai M."/>
            <person name="Futagami T."/>
            <person name="Toyoda A."/>
            <person name="Takaki Y."/>
            <person name="Nishi S."/>
            <person name="Hori S."/>
            <person name="Arai W."/>
            <person name="Tsubouchi T."/>
            <person name="Morono Y."/>
            <person name="Uchiyama I."/>
            <person name="Ito T."/>
            <person name="Fujiyama A."/>
            <person name="Inagaki F."/>
            <person name="Takami H."/>
        </authorList>
    </citation>
    <scope>NUCLEOTIDE SEQUENCE</scope>
    <source>
        <strain evidence="2">Expedition CK06-06</strain>
    </source>
</reference>
<feature type="non-terminal residue" evidence="2">
    <location>
        <position position="239"/>
    </location>
</feature>
<gene>
    <name evidence="2" type="ORF">S12H4_30824</name>
</gene>
<dbReference type="GO" id="GO:0005509">
    <property type="term" value="F:calcium ion binding"/>
    <property type="evidence" value="ECO:0007669"/>
    <property type="project" value="InterPro"/>
</dbReference>
<dbReference type="AlphaFoldDB" id="X1SJ79"/>
<name>X1SJ79_9ZZZZ</name>
<dbReference type="EMBL" id="BARW01017930">
    <property type="protein sequence ID" value="GAI93003.1"/>
    <property type="molecule type" value="Genomic_DNA"/>
</dbReference>
<organism evidence="2">
    <name type="scientific">marine sediment metagenome</name>
    <dbReference type="NCBI Taxonomy" id="412755"/>
    <lineage>
        <taxon>unclassified sequences</taxon>
        <taxon>metagenomes</taxon>
        <taxon>ecological metagenomes</taxon>
    </lineage>
</organism>
<accession>X1SJ79</accession>
<dbReference type="InterPro" id="IPR006644">
    <property type="entry name" value="Cadg"/>
</dbReference>
<dbReference type="SUPFAM" id="SSF49313">
    <property type="entry name" value="Cadherin-like"/>
    <property type="match status" value="1"/>
</dbReference>
<dbReference type="SMART" id="SM00736">
    <property type="entry name" value="CADG"/>
    <property type="match status" value="1"/>
</dbReference>
<dbReference type="InterPro" id="IPR015919">
    <property type="entry name" value="Cadherin-like_sf"/>
</dbReference>
<sequence>MKKFFIVLFVSVMATVMGGCLNLASVFPILNVAPIIISEPIITATEDQLYLYQVEASDPNGDILAYSSIIKPEGMNINSGNGLIIWTPTNDQVGINQVVVEISDGKHSVTQSFEIEVSNVNNPPQILSYFPGSLNVVVNEGESIKFEVQAHDIDLNRTLSYQWFLNGKLVLDSTVSGDGSKSSWIYSASYGDYNQKIVKILVSDGELEDYIQWNITINDIIPPAQPTLDAVLSPTNVSP</sequence>
<dbReference type="PROSITE" id="PS51257">
    <property type="entry name" value="PROKAR_LIPOPROTEIN"/>
    <property type="match status" value="1"/>
</dbReference>
<evidence type="ECO:0000259" key="1">
    <source>
        <dbReference type="SMART" id="SM00736"/>
    </source>
</evidence>
<dbReference type="Gene3D" id="2.60.40.10">
    <property type="entry name" value="Immunoglobulins"/>
    <property type="match status" value="1"/>
</dbReference>
<proteinExistence type="predicted"/>
<evidence type="ECO:0000313" key="2">
    <source>
        <dbReference type="EMBL" id="GAI93003.1"/>
    </source>
</evidence>
<comment type="caution">
    <text evidence="2">The sequence shown here is derived from an EMBL/GenBank/DDBJ whole genome shotgun (WGS) entry which is preliminary data.</text>
</comment>
<dbReference type="InterPro" id="IPR013783">
    <property type="entry name" value="Ig-like_fold"/>
</dbReference>
<feature type="domain" description="Dystroglycan-type cadherin-like" evidence="1">
    <location>
        <begin position="36"/>
        <end position="124"/>
    </location>
</feature>
<dbReference type="GO" id="GO:0016020">
    <property type="term" value="C:membrane"/>
    <property type="evidence" value="ECO:0007669"/>
    <property type="project" value="InterPro"/>
</dbReference>
<dbReference type="Pfam" id="PF05345">
    <property type="entry name" value="He_PIG"/>
    <property type="match status" value="1"/>
</dbReference>
<protein>
    <recommendedName>
        <fullName evidence="1">Dystroglycan-type cadherin-like domain-containing protein</fullName>
    </recommendedName>
</protein>